<evidence type="ECO:0000313" key="1">
    <source>
        <dbReference type="EMBL" id="KZV30771.1"/>
    </source>
</evidence>
<organism evidence="1 2">
    <name type="scientific">Dorcoceras hygrometricum</name>
    <dbReference type="NCBI Taxonomy" id="472368"/>
    <lineage>
        <taxon>Eukaryota</taxon>
        <taxon>Viridiplantae</taxon>
        <taxon>Streptophyta</taxon>
        <taxon>Embryophyta</taxon>
        <taxon>Tracheophyta</taxon>
        <taxon>Spermatophyta</taxon>
        <taxon>Magnoliopsida</taxon>
        <taxon>eudicotyledons</taxon>
        <taxon>Gunneridae</taxon>
        <taxon>Pentapetalae</taxon>
        <taxon>asterids</taxon>
        <taxon>lamiids</taxon>
        <taxon>Lamiales</taxon>
        <taxon>Gesneriaceae</taxon>
        <taxon>Didymocarpoideae</taxon>
        <taxon>Trichosporeae</taxon>
        <taxon>Loxocarpinae</taxon>
        <taxon>Dorcoceras</taxon>
    </lineage>
</organism>
<reference evidence="1 2" key="1">
    <citation type="journal article" date="2015" name="Proc. Natl. Acad. Sci. U.S.A.">
        <title>The resurrection genome of Boea hygrometrica: A blueprint for survival of dehydration.</title>
        <authorList>
            <person name="Xiao L."/>
            <person name="Yang G."/>
            <person name="Zhang L."/>
            <person name="Yang X."/>
            <person name="Zhao S."/>
            <person name="Ji Z."/>
            <person name="Zhou Q."/>
            <person name="Hu M."/>
            <person name="Wang Y."/>
            <person name="Chen M."/>
            <person name="Xu Y."/>
            <person name="Jin H."/>
            <person name="Xiao X."/>
            <person name="Hu G."/>
            <person name="Bao F."/>
            <person name="Hu Y."/>
            <person name="Wan P."/>
            <person name="Li L."/>
            <person name="Deng X."/>
            <person name="Kuang T."/>
            <person name="Xiang C."/>
            <person name="Zhu J.K."/>
            <person name="Oliver M.J."/>
            <person name="He Y."/>
        </authorList>
    </citation>
    <scope>NUCLEOTIDE SEQUENCE [LARGE SCALE GENOMIC DNA]</scope>
    <source>
        <strain evidence="2">cv. XS01</strain>
    </source>
</reference>
<keyword evidence="2" id="KW-1185">Reference proteome</keyword>
<accession>A0A2Z7BFL4</accession>
<gene>
    <name evidence="1" type="ORF">F511_40697</name>
</gene>
<evidence type="ECO:0000313" key="2">
    <source>
        <dbReference type="Proteomes" id="UP000250235"/>
    </source>
</evidence>
<dbReference type="EMBL" id="KV007843">
    <property type="protein sequence ID" value="KZV30771.1"/>
    <property type="molecule type" value="Genomic_DNA"/>
</dbReference>
<protein>
    <submittedName>
        <fullName evidence="1">Uncharacterized protein</fullName>
    </submittedName>
</protein>
<proteinExistence type="predicted"/>
<dbReference type="Proteomes" id="UP000250235">
    <property type="component" value="Unassembled WGS sequence"/>
</dbReference>
<sequence>MEPRNSLGFYMGSGPKAGREADWVGCDEFWACPLTRLDRTMSEYPVEKPRTIPIDLD</sequence>
<name>A0A2Z7BFL4_9LAMI</name>
<dbReference type="AlphaFoldDB" id="A0A2Z7BFL4"/>